<accession>A0A6J5YI14</accession>
<reference evidence="2" key="1">
    <citation type="submission" date="2020-05" db="EMBL/GenBank/DDBJ databases">
        <authorList>
            <person name="Chiriac C."/>
            <person name="Salcher M."/>
            <person name="Ghai R."/>
            <person name="Kavagutti S V."/>
        </authorList>
    </citation>
    <scope>NUCLEOTIDE SEQUENCE</scope>
</reference>
<evidence type="ECO:0000313" key="3">
    <source>
        <dbReference type="EMBL" id="CAB4942651.1"/>
    </source>
</evidence>
<protein>
    <submittedName>
        <fullName evidence="2">Unannotated protein</fullName>
    </submittedName>
</protein>
<organism evidence="2">
    <name type="scientific">freshwater metagenome</name>
    <dbReference type="NCBI Taxonomy" id="449393"/>
    <lineage>
        <taxon>unclassified sequences</taxon>
        <taxon>metagenomes</taxon>
        <taxon>ecological metagenomes</taxon>
    </lineage>
</organism>
<dbReference type="EMBL" id="CAEMXZ010000102">
    <property type="protein sequence ID" value="CAB4324101.1"/>
    <property type="molecule type" value="Genomic_DNA"/>
</dbReference>
<proteinExistence type="predicted"/>
<feature type="domain" description="Polysaccharide pyruvyl transferase" evidence="1">
    <location>
        <begin position="44"/>
        <end position="299"/>
    </location>
</feature>
<sequence length="340" mass="38750">MSARFTQVDRKALLGVRDEAHRALAELLKGVRQVAILDFPHHRNFGDALIFCGELALLRRMGIKVVSVSDIHTYEPERLREHPADTVMLIHGGGNFGDLYPEHEQFRQRVLVDLSDRRVISLPQSVHFVDRAGIDECRRSLEAHPDLTLTWRDRSSFEFARTHFPKCRSHLVPDMAFGLVPWRPPRTTLRRRVSVSILGRRDRETTGLRRLADELGMNRDWSLAWPEKIVIRPVNWVISALGRRRGGLADRIRTRAFIRHASILAAAAARQVRAAELLVTDRLHASITALLLDVDVLAVRSLDHKLEHLLETWLPDQQITILESALDAMELVGTRAEHPA</sequence>
<evidence type="ECO:0000313" key="2">
    <source>
        <dbReference type="EMBL" id="CAB4324101.1"/>
    </source>
</evidence>
<dbReference type="AlphaFoldDB" id="A0A6J5YI14"/>
<name>A0A6J5YI14_9ZZZZ</name>
<gene>
    <name evidence="2" type="ORF">UFOPK1392_01865</name>
    <name evidence="3" type="ORF">UFOPK3733_01387</name>
</gene>
<dbReference type="InterPro" id="IPR007345">
    <property type="entry name" value="Polysacch_pyruvyl_Trfase"/>
</dbReference>
<dbReference type="Pfam" id="PF04230">
    <property type="entry name" value="PS_pyruv_trans"/>
    <property type="match status" value="1"/>
</dbReference>
<evidence type="ECO:0000259" key="1">
    <source>
        <dbReference type="Pfam" id="PF04230"/>
    </source>
</evidence>
<dbReference type="EMBL" id="CAFBNC010000073">
    <property type="protein sequence ID" value="CAB4942651.1"/>
    <property type="molecule type" value="Genomic_DNA"/>
</dbReference>